<keyword evidence="1" id="KW-0540">Nuclease</keyword>
<dbReference type="SMART" id="SM00479">
    <property type="entry name" value="EXOIII"/>
    <property type="match status" value="1"/>
</dbReference>
<evidence type="ECO:0000256" key="1">
    <source>
        <dbReference type="ARBA" id="ARBA00022722"/>
    </source>
</evidence>
<dbReference type="PANTHER" id="PTHR30231:SF4">
    <property type="entry name" value="PROTEIN NEN2"/>
    <property type="match status" value="1"/>
</dbReference>
<evidence type="ECO:0000313" key="6">
    <source>
        <dbReference type="Proteomes" id="UP000624703"/>
    </source>
</evidence>
<dbReference type="Proteomes" id="UP000624703">
    <property type="component" value="Unassembled WGS sequence"/>
</dbReference>
<dbReference type="GO" id="GO:0008408">
    <property type="term" value="F:3'-5' exonuclease activity"/>
    <property type="evidence" value="ECO:0007669"/>
    <property type="project" value="TreeGrafter"/>
</dbReference>
<dbReference type="EMBL" id="JAENIM010000039">
    <property type="protein sequence ID" value="MBK1791365.1"/>
    <property type="molecule type" value="Genomic_DNA"/>
</dbReference>
<dbReference type="RefSeq" id="WP_200311373.1">
    <property type="nucleotide sequence ID" value="NZ_JAENIM010000039.1"/>
</dbReference>
<sequence>MQHTTISQLSFSAIDFESAGASKGKTDQPVQVGMAQWSLSAGHNQPFVSFIKCEQEIKWSAQKVHGITTDDLLDAPAMMMLWPKFKSYLAHQPVVAHGHGTEKRFLHAFPMHGFGPWIDTLQLARAAWPELESHALGDICDHFKLSEKVDQLCPNRQWHDALYDAIASLVILEFLIAEFDLADSELGLLMFPDTRSWHQLRA</sequence>
<evidence type="ECO:0000313" key="5">
    <source>
        <dbReference type="EMBL" id="MBK1791365.1"/>
    </source>
</evidence>
<keyword evidence="6" id="KW-1185">Reference proteome</keyword>
<dbReference type="PANTHER" id="PTHR30231">
    <property type="entry name" value="DNA POLYMERASE III SUBUNIT EPSILON"/>
    <property type="match status" value="1"/>
</dbReference>
<dbReference type="Pfam" id="PF00929">
    <property type="entry name" value="RNase_T"/>
    <property type="match status" value="1"/>
</dbReference>
<dbReference type="SUPFAM" id="SSF53098">
    <property type="entry name" value="Ribonuclease H-like"/>
    <property type="match status" value="1"/>
</dbReference>
<accession>A0A8J7SLF7</accession>
<feature type="domain" description="Exonuclease" evidence="4">
    <location>
        <begin position="10"/>
        <end position="181"/>
    </location>
</feature>
<dbReference type="GO" id="GO:0003676">
    <property type="term" value="F:nucleic acid binding"/>
    <property type="evidence" value="ECO:0007669"/>
    <property type="project" value="InterPro"/>
</dbReference>
<comment type="caution">
    <text evidence="5">The sequence shown here is derived from an EMBL/GenBank/DDBJ whole genome shotgun (WGS) entry which is preliminary data.</text>
</comment>
<dbReference type="InterPro" id="IPR013520">
    <property type="entry name" value="Ribonucl_H"/>
</dbReference>
<dbReference type="InterPro" id="IPR012337">
    <property type="entry name" value="RNaseH-like_sf"/>
</dbReference>
<proteinExistence type="predicted"/>
<evidence type="ECO:0000256" key="2">
    <source>
        <dbReference type="ARBA" id="ARBA00022801"/>
    </source>
</evidence>
<dbReference type="InterPro" id="IPR036397">
    <property type="entry name" value="RNaseH_sf"/>
</dbReference>
<dbReference type="CDD" id="cd06127">
    <property type="entry name" value="DEDDh"/>
    <property type="match status" value="1"/>
</dbReference>
<organism evidence="5 6">
    <name type="scientific">Persicirhabdus sediminis</name>
    <dbReference type="NCBI Taxonomy" id="454144"/>
    <lineage>
        <taxon>Bacteria</taxon>
        <taxon>Pseudomonadati</taxon>
        <taxon>Verrucomicrobiota</taxon>
        <taxon>Verrucomicrobiia</taxon>
        <taxon>Verrucomicrobiales</taxon>
        <taxon>Verrucomicrobiaceae</taxon>
        <taxon>Persicirhabdus</taxon>
    </lineage>
</organism>
<name>A0A8J7SLF7_9BACT</name>
<dbReference type="GO" id="GO:0006259">
    <property type="term" value="P:DNA metabolic process"/>
    <property type="evidence" value="ECO:0007669"/>
    <property type="project" value="UniProtKB-ARBA"/>
</dbReference>
<dbReference type="Gene3D" id="3.30.420.10">
    <property type="entry name" value="Ribonuclease H-like superfamily/Ribonuclease H"/>
    <property type="match status" value="1"/>
</dbReference>
<gene>
    <name evidence="5" type="ORF">JIN82_09405</name>
</gene>
<protein>
    <submittedName>
        <fullName evidence="5">3'-5' exonuclease</fullName>
    </submittedName>
</protein>
<evidence type="ECO:0000256" key="3">
    <source>
        <dbReference type="ARBA" id="ARBA00022839"/>
    </source>
</evidence>
<dbReference type="AlphaFoldDB" id="A0A8J7SLF7"/>
<evidence type="ECO:0000259" key="4">
    <source>
        <dbReference type="SMART" id="SM00479"/>
    </source>
</evidence>
<keyword evidence="2" id="KW-0378">Hydrolase</keyword>
<keyword evidence="3 5" id="KW-0269">Exonuclease</keyword>
<reference evidence="5" key="1">
    <citation type="submission" date="2021-01" db="EMBL/GenBank/DDBJ databases">
        <title>Modified the classification status of verrucomicrobia.</title>
        <authorList>
            <person name="Feng X."/>
        </authorList>
    </citation>
    <scope>NUCLEOTIDE SEQUENCE</scope>
    <source>
        <strain evidence="5">_KCTC 22039</strain>
    </source>
</reference>